<dbReference type="Pfam" id="PF13400">
    <property type="entry name" value="Tad"/>
    <property type="match status" value="1"/>
</dbReference>
<dbReference type="OrthoDB" id="8988761at2"/>
<feature type="domain" description="VWFA" evidence="2">
    <location>
        <begin position="149"/>
        <end position="206"/>
    </location>
</feature>
<dbReference type="AlphaFoldDB" id="A0A248LJZ7"/>
<dbReference type="RefSeq" id="WP_088861096.1">
    <property type="nucleotide sequence ID" value="NZ_CP022115.1"/>
</dbReference>
<keyword evidence="1" id="KW-0472">Membrane</keyword>
<keyword evidence="1" id="KW-1133">Transmembrane helix</keyword>
<dbReference type="EMBL" id="CP022115">
    <property type="protein sequence ID" value="ASJ25077.1"/>
    <property type="molecule type" value="Genomic_DNA"/>
</dbReference>
<dbReference type="PROSITE" id="PS50234">
    <property type="entry name" value="VWFA"/>
    <property type="match status" value="1"/>
</dbReference>
<dbReference type="InterPro" id="IPR028087">
    <property type="entry name" value="Tad_N"/>
</dbReference>
<feature type="transmembrane region" description="Helical" evidence="1">
    <location>
        <begin position="12"/>
        <end position="32"/>
    </location>
</feature>
<evidence type="ECO:0000313" key="4">
    <source>
        <dbReference type="Proteomes" id="UP000197424"/>
    </source>
</evidence>
<dbReference type="Gene3D" id="3.40.50.410">
    <property type="entry name" value="von Willebrand factor, type A domain"/>
    <property type="match status" value="1"/>
</dbReference>
<name>A0A248LJZ7_9NEIS</name>
<evidence type="ECO:0000313" key="3">
    <source>
        <dbReference type="EMBL" id="ASJ25077.1"/>
    </source>
</evidence>
<gene>
    <name evidence="3" type="primary">tadG</name>
    <name evidence="3" type="ORF">LHGZ1_2246</name>
</gene>
<proteinExistence type="predicted"/>
<reference evidence="4" key="1">
    <citation type="submission" date="2017-06" db="EMBL/GenBank/DDBJ databases">
        <title>Whole genome sequence of Laribacter hongkongensis LHGZ1.</title>
        <authorList>
            <person name="Chen D."/>
            <person name="Wu H."/>
            <person name="Chen J."/>
        </authorList>
    </citation>
    <scope>NUCLEOTIDE SEQUENCE [LARGE SCALE GENOMIC DNA]</scope>
    <source>
        <strain evidence="4">LHGZ1</strain>
    </source>
</reference>
<evidence type="ECO:0000259" key="2">
    <source>
        <dbReference type="PROSITE" id="PS50234"/>
    </source>
</evidence>
<dbReference type="SUPFAM" id="SSF53300">
    <property type="entry name" value="vWA-like"/>
    <property type="match status" value="1"/>
</dbReference>
<sequence length="529" mass="57481">MIPTTVRRQTGSVTLVFLFSTVAVTLSLLAAIDIMRYNLVQSRLQSALDAAVLAAGRNLGNQPGQSGTEAWKADARAYLQANMPNGYLGSNYDISKVTISVTGDNKTGQTLKMSATGELPLLVAGFLSTKELPLSAANQAVRSSRRDLELVLVLDNTGSMGNWSGSKTKVQHLQEAANVLIDTLFGEGNDPSNFHVGIVPFSSTVRPVDANNNIPLHWAKNSSKWPFTKTFNLDTLPKEKDRKNANEVGFRWTGCFAEQSGNSIPLESPPAPGLPGNKKLVPYFYMNPNTDAYRRKLAAPTSFLCNLSPTTFLTNQKTVLKQAIDNLHVDGATMIPAGALWGWRMLSPEWRGSNGWGSDTLPQDKLPYLTKAMIIMTDGANGGFGDQYAARSHTYVTPEIKESFKLTSTGDGLVTQSQDDFDLAANSLAGLSLQPYGVMYGNYGWGNYFDDDKASATLNSLLLSNCTAIKNDKIKIWTITFGSSANTPSIKNTMKSCASEAYYHAPTGDQLKEIFKDIAGQLSELRLVQ</sequence>
<accession>A0A248LJZ7</accession>
<organism evidence="3 4">
    <name type="scientific">Laribacter hongkongensis</name>
    <dbReference type="NCBI Taxonomy" id="168471"/>
    <lineage>
        <taxon>Bacteria</taxon>
        <taxon>Pseudomonadati</taxon>
        <taxon>Pseudomonadota</taxon>
        <taxon>Betaproteobacteria</taxon>
        <taxon>Neisseriales</taxon>
        <taxon>Aquaspirillaceae</taxon>
        <taxon>Laribacter</taxon>
    </lineage>
</organism>
<dbReference type="InterPro" id="IPR036465">
    <property type="entry name" value="vWFA_dom_sf"/>
</dbReference>
<protein>
    <submittedName>
        <fullName evidence="3">Flp pilus assembly protein TadG</fullName>
    </submittedName>
</protein>
<dbReference type="Proteomes" id="UP000197424">
    <property type="component" value="Chromosome"/>
</dbReference>
<keyword evidence="1" id="KW-0812">Transmembrane</keyword>
<dbReference type="InterPro" id="IPR002035">
    <property type="entry name" value="VWF_A"/>
</dbReference>
<evidence type="ECO:0000256" key="1">
    <source>
        <dbReference type="SAM" id="Phobius"/>
    </source>
</evidence>